<dbReference type="KEGG" id="bvo:Pan97_15630"/>
<evidence type="ECO:0000313" key="2">
    <source>
        <dbReference type="Proteomes" id="UP000318626"/>
    </source>
</evidence>
<sequence length="155" mass="17401">MPAAIPTAFTAADCPADPAQPEGSTRFYHGLDGVMVQVVGEHEKSVRREKVEAKRTAKGRPLEGLPPRREGCDESFKEFKAVVFYDEAGKHWHETLRYCRRPEAGDIVRHEARRLQFLAADERVANVNGADWIREQLQAERDGLPLDGLDGTFTN</sequence>
<reference evidence="2" key="1">
    <citation type="submission" date="2019-02" db="EMBL/GenBank/DDBJ databases">
        <title>Deep-cultivation of Planctomycetes and their phenomic and genomic characterization uncovers novel biology.</title>
        <authorList>
            <person name="Wiegand S."/>
            <person name="Jogler M."/>
            <person name="Boedeker C."/>
            <person name="Pinto D."/>
            <person name="Vollmers J."/>
            <person name="Rivas-Marin E."/>
            <person name="Kohn T."/>
            <person name="Peeters S.H."/>
            <person name="Heuer A."/>
            <person name="Rast P."/>
            <person name="Oberbeckmann S."/>
            <person name="Bunk B."/>
            <person name="Jeske O."/>
            <person name="Meyerdierks A."/>
            <person name="Storesund J.E."/>
            <person name="Kallscheuer N."/>
            <person name="Luecker S."/>
            <person name="Lage O.M."/>
            <person name="Pohl T."/>
            <person name="Merkel B.J."/>
            <person name="Hornburger P."/>
            <person name="Mueller R.-W."/>
            <person name="Bruemmer F."/>
            <person name="Labrenz M."/>
            <person name="Spormann A.M."/>
            <person name="Op den Camp H."/>
            <person name="Overmann J."/>
            <person name="Amann R."/>
            <person name="Jetten M.S.M."/>
            <person name="Mascher T."/>
            <person name="Medema M.H."/>
            <person name="Devos D.P."/>
            <person name="Kaster A.-K."/>
            <person name="Ovreas L."/>
            <person name="Rohde M."/>
            <person name="Galperin M.Y."/>
            <person name="Jogler C."/>
        </authorList>
    </citation>
    <scope>NUCLEOTIDE SEQUENCE [LARGE SCALE GENOMIC DNA]</scope>
    <source>
        <strain evidence="2">Pan97</strain>
    </source>
</reference>
<proteinExistence type="predicted"/>
<dbReference type="AlphaFoldDB" id="A0A518C5S4"/>
<keyword evidence="2" id="KW-1185">Reference proteome</keyword>
<evidence type="ECO:0000313" key="1">
    <source>
        <dbReference type="EMBL" id="QDU74554.1"/>
    </source>
</evidence>
<dbReference type="EMBL" id="CP036289">
    <property type="protein sequence ID" value="QDU74554.1"/>
    <property type="molecule type" value="Genomic_DNA"/>
</dbReference>
<organism evidence="1 2">
    <name type="scientific">Bremerella volcania</name>
    <dbReference type="NCBI Taxonomy" id="2527984"/>
    <lineage>
        <taxon>Bacteria</taxon>
        <taxon>Pseudomonadati</taxon>
        <taxon>Planctomycetota</taxon>
        <taxon>Planctomycetia</taxon>
        <taxon>Pirellulales</taxon>
        <taxon>Pirellulaceae</taxon>
        <taxon>Bremerella</taxon>
    </lineage>
</organism>
<gene>
    <name evidence="1" type="ORF">Pan97_15630</name>
</gene>
<dbReference type="OrthoDB" id="256515at2"/>
<dbReference type="RefSeq" id="WP_144971504.1">
    <property type="nucleotide sequence ID" value="NZ_CP036289.1"/>
</dbReference>
<protein>
    <submittedName>
        <fullName evidence="1">Uncharacterized protein</fullName>
    </submittedName>
</protein>
<accession>A0A518C5S4</accession>
<name>A0A518C5S4_9BACT</name>
<dbReference type="Proteomes" id="UP000318626">
    <property type="component" value="Chromosome"/>
</dbReference>